<comment type="caution">
    <text evidence="2">The sequence shown here is derived from an EMBL/GenBank/DDBJ whole genome shotgun (WGS) entry which is preliminary data.</text>
</comment>
<protein>
    <recommendedName>
        <fullName evidence="1">CHAT domain-containing protein</fullName>
    </recommendedName>
</protein>
<evidence type="ECO:0000313" key="2">
    <source>
        <dbReference type="EMBL" id="GLW90369.1"/>
    </source>
</evidence>
<gene>
    <name evidence="2" type="ORF">Aglo03_11850</name>
</gene>
<dbReference type="AlphaFoldDB" id="A0A9W6QKW9"/>
<name>A0A9W6QKW9_9PSEU</name>
<dbReference type="RefSeq" id="WP_285608307.1">
    <property type="nucleotide sequence ID" value="NZ_BSSD01000001.1"/>
</dbReference>
<dbReference type="Proteomes" id="UP001165042">
    <property type="component" value="Unassembled WGS sequence"/>
</dbReference>
<dbReference type="InterPro" id="IPR024983">
    <property type="entry name" value="CHAT_dom"/>
</dbReference>
<reference evidence="2" key="1">
    <citation type="submission" date="2023-02" db="EMBL/GenBank/DDBJ databases">
        <title>Actinokineospora globicatena NBRC 15670.</title>
        <authorList>
            <person name="Ichikawa N."/>
            <person name="Sato H."/>
            <person name="Tonouchi N."/>
        </authorList>
    </citation>
    <scope>NUCLEOTIDE SEQUENCE</scope>
    <source>
        <strain evidence="2">NBRC 15670</strain>
    </source>
</reference>
<sequence>MDDSGAMTTEAVLARCSHTLGRVEVGEVDVAAVAEFIVDLRRVPEERPERARLAAGMVGALVERSRAAWTRVVPMFGDLLALADPPPPGPEWPVVRAGARAAYLAHCLMGLPDLDLVAAEREAAELVATTAGSPRHHVFAVLAQEAVKQSAATRDGDESVRLGSLDRLTALLTLSDNDPRELIGHLQASLVANQSSDGADVVRQLQMFTEAHGQNPIGDGMQAMFAETVAKVETLATAIETRSTARIQAEIDRPRIASDGVDDDSVAAKIATTAMLFRFQQETDLGRVEQALDECREMVAAGQSRSVRPFALAALAFGLLRRVELADTADGLVEAQAVLLDAKALINGPQSPLWPMINDMLSYLDRYRGDHGAAAESGVEGQLRYVVRALLESDTAGAKVAIADAVGGAVKYARGFLLADRVEDALRVLDTGRGLMLFAEVLRHDLPDRLTAAGRIDLARRWAAGEGESPALRDEVVTALLGLTGLPGDPLRPPALTEITAALRATEADAFVYLVPGGAGLPGLAVVAPTEGPPRFVVLPDLHVAADTEVERYLVALANRSRELGPVDGEFADRVDTLCDWAWRAAIGPLLESFATRVPHLVLVPMGDLARVPWQAARRPDGTHAVELAAFSLAVSARLFCLAAARTPVQPSSSGLIVADPDTGGAGAPLVAARREAHEVRQAFYRDARYIGRGGPTGSDAGTVAQVRAWLTDRDAGSMLHLACHGTFTTDPDGTTASLLLAPDESGARELTADQIVRLLASVPERELGLVVMAACHTGRSIHGYDEAYSLGTAFLAAGARTVLSTQWAIPDESTSSLMYLFHHFHREKGLAPWRALRAAQLRMLDPSLPLPEHMPDALRVAADNHVVSWAGFVHSGQ</sequence>
<evidence type="ECO:0000313" key="3">
    <source>
        <dbReference type="Proteomes" id="UP001165042"/>
    </source>
</evidence>
<keyword evidence="3" id="KW-1185">Reference proteome</keyword>
<dbReference type="EMBL" id="BSSD01000001">
    <property type="protein sequence ID" value="GLW90369.1"/>
    <property type="molecule type" value="Genomic_DNA"/>
</dbReference>
<evidence type="ECO:0000259" key="1">
    <source>
        <dbReference type="Pfam" id="PF12770"/>
    </source>
</evidence>
<dbReference type="Pfam" id="PF12770">
    <property type="entry name" value="CHAT"/>
    <property type="match status" value="1"/>
</dbReference>
<accession>A0A9W6QKW9</accession>
<feature type="domain" description="CHAT" evidence="1">
    <location>
        <begin position="579"/>
        <end position="878"/>
    </location>
</feature>
<proteinExistence type="predicted"/>
<organism evidence="2 3">
    <name type="scientific">Actinokineospora globicatena</name>
    <dbReference type="NCBI Taxonomy" id="103729"/>
    <lineage>
        <taxon>Bacteria</taxon>
        <taxon>Bacillati</taxon>
        <taxon>Actinomycetota</taxon>
        <taxon>Actinomycetes</taxon>
        <taxon>Pseudonocardiales</taxon>
        <taxon>Pseudonocardiaceae</taxon>
        <taxon>Actinokineospora</taxon>
    </lineage>
</organism>